<proteinExistence type="predicted"/>
<organism evidence="1 2">
    <name type="scientific">Rodentibacter myodis</name>
    <dbReference type="NCBI Taxonomy" id="1907939"/>
    <lineage>
        <taxon>Bacteria</taxon>
        <taxon>Pseudomonadati</taxon>
        <taxon>Pseudomonadota</taxon>
        <taxon>Gammaproteobacteria</taxon>
        <taxon>Pasteurellales</taxon>
        <taxon>Pasteurellaceae</taxon>
        <taxon>Rodentibacter</taxon>
    </lineage>
</organism>
<dbReference type="AlphaFoldDB" id="A0A1V3JRM7"/>
<dbReference type="RefSeq" id="WP_077423191.1">
    <property type="nucleotide sequence ID" value="NZ_MLHQ01000009.1"/>
</dbReference>
<name>A0A1V3JRM7_9PAST</name>
<dbReference type="STRING" id="1907939.BKL49_03195"/>
<dbReference type="OrthoDB" id="5679564at2"/>
<gene>
    <name evidence="1" type="ORF">BKL49_03195</name>
</gene>
<evidence type="ECO:0000313" key="2">
    <source>
        <dbReference type="Proteomes" id="UP000188602"/>
    </source>
</evidence>
<reference evidence="1 2" key="1">
    <citation type="submission" date="2016-10" db="EMBL/GenBank/DDBJ databases">
        <title>Rodentibacter gen. nov. and new species.</title>
        <authorList>
            <person name="Christensen H."/>
        </authorList>
    </citation>
    <scope>NUCLEOTIDE SEQUENCE [LARGE SCALE GENOMIC DNA]</scope>
    <source>
        <strain evidence="1 2">Ac151</strain>
    </source>
</reference>
<dbReference type="Proteomes" id="UP000188602">
    <property type="component" value="Unassembled WGS sequence"/>
</dbReference>
<sequence>MKKKRLLANCIELDFSETPPLGIVPKADWRNLGRTMLATQGILTLKYPKLGSSTEHFIVQRIFGKNEI</sequence>
<protein>
    <submittedName>
        <fullName evidence="1">Uncharacterized protein</fullName>
    </submittedName>
</protein>
<keyword evidence="2" id="KW-1185">Reference proteome</keyword>
<evidence type="ECO:0000313" key="1">
    <source>
        <dbReference type="EMBL" id="OOF59468.1"/>
    </source>
</evidence>
<dbReference type="EMBL" id="MLHQ01000009">
    <property type="protein sequence ID" value="OOF59468.1"/>
    <property type="molecule type" value="Genomic_DNA"/>
</dbReference>
<accession>A0A1V3JRM7</accession>
<comment type="caution">
    <text evidence="1">The sequence shown here is derived from an EMBL/GenBank/DDBJ whole genome shotgun (WGS) entry which is preliminary data.</text>
</comment>